<reference evidence="4" key="1">
    <citation type="submission" date="2022-10" db="EMBL/GenBank/DDBJ databases">
        <title>The complete genomes of actinobacterial strains from the NBC collection.</title>
        <authorList>
            <person name="Joergensen T.S."/>
            <person name="Alvarez Arevalo M."/>
            <person name="Sterndorff E.B."/>
            <person name="Faurdal D."/>
            <person name="Vuksanovic O."/>
            <person name="Mourched A.-S."/>
            <person name="Charusanti P."/>
            <person name="Shaw S."/>
            <person name="Blin K."/>
            <person name="Weber T."/>
        </authorList>
    </citation>
    <scope>NUCLEOTIDE SEQUENCE</scope>
    <source>
        <strain evidence="4">NBC_01482</strain>
    </source>
</reference>
<comment type="similarity">
    <text evidence="1">Belongs to the short-chain dehydrogenases/reductases (SDR) family.</text>
</comment>
<evidence type="ECO:0000256" key="1">
    <source>
        <dbReference type="ARBA" id="ARBA00006484"/>
    </source>
</evidence>
<protein>
    <submittedName>
        <fullName evidence="4">SDR family oxidoreductase</fullName>
    </submittedName>
</protein>
<gene>
    <name evidence="4" type="ORF">OG563_40580</name>
</gene>
<dbReference type="PRINTS" id="PR00081">
    <property type="entry name" value="GDHRDH"/>
</dbReference>
<dbReference type="InterPro" id="IPR036291">
    <property type="entry name" value="NAD(P)-bd_dom_sf"/>
</dbReference>
<dbReference type="PANTHER" id="PTHR42760">
    <property type="entry name" value="SHORT-CHAIN DEHYDROGENASES/REDUCTASES FAMILY MEMBER"/>
    <property type="match status" value="1"/>
</dbReference>
<dbReference type="RefSeq" id="WP_329408626.1">
    <property type="nucleotide sequence ID" value="NZ_CP109441.1"/>
</dbReference>
<evidence type="ECO:0000313" key="4">
    <source>
        <dbReference type="EMBL" id="WUV45340.1"/>
    </source>
</evidence>
<name>A0ABZ1YSS3_9NOCA</name>
<feature type="domain" description="Ketoreductase" evidence="3">
    <location>
        <begin position="4"/>
        <end position="183"/>
    </location>
</feature>
<dbReference type="SMART" id="SM00822">
    <property type="entry name" value="PKS_KR"/>
    <property type="match status" value="1"/>
</dbReference>
<dbReference type="PROSITE" id="PS00061">
    <property type="entry name" value="ADH_SHORT"/>
    <property type="match status" value="1"/>
</dbReference>
<dbReference type="Pfam" id="PF13561">
    <property type="entry name" value="adh_short_C2"/>
    <property type="match status" value="1"/>
</dbReference>
<keyword evidence="2" id="KW-0560">Oxidoreductase</keyword>
<dbReference type="InterPro" id="IPR002347">
    <property type="entry name" value="SDR_fam"/>
</dbReference>
<evidence type="ECO:0000256" key="2">
    <source>
        <dbReference type="ARBA" id="ARBA00023002"/>
    </source>
</evidence>
<dbReference type="PANTHER" id="PTHR42760:SF133">
    <property type="entry name" value="3-OXOACYL-[ACYL-CARRIER-PROTEIN] REDUCTASE"/>
    <property type="match status" value="1"/>
</dbReference>
<dbReference type="Gene3D" id="3.40.50.720">
    <property type="entry name" value="NAD(P)-binding Rossmann-like Domain"/>
    <property type="match status" value="1"/>
</dbReference>
<proteinExistence type="inferred from homology"/>
<evidence type="ECO:0000259" key="3">
    <source>
        <dbReference type="SMART" id="SM00822"/>
    </source>
</evidence>
<dbReference type="InterPro" id="IPR020904">
    <property type="entry name" value="Sc_DH/Rdtase_CS"/>
</dbReference>
<accession>A0ABZ1YSS3</accession>
<dbReference type="PRINTS" id="PR00080">
    <property type="entry name" value="SDRFAMILY"/>
</dbReference>
<dbReference type="EMBL" id="CP109441">
    <property type="protein sequence ID" value="WUV45340.1"/>
    <property type="molecule type" value="Genomic_DNA"/>
</dbReference>
<dbReference type="InterPro" id="IPR057326">
    <property type="entry name" value="KR_dom"/>
</dbReference>
<dbReference type="Proteomes" id="UP001432062">
    <property type="component" value="Chromosome"/>
</dbReference>
<organism evidence="4 5">
    <name type="scientific">Nocardia vinacea</name>
    <dbReference type="NCBI Taxonomy" id="96468"/>
    <lineage>
        <taxon>Bacteria</taxon>
        <taxon>Bacillati</taxon>
        <taxon>Actinomycetota</taxon>
        <taxon>Actinomycetes</taxon>
        <taxon>Mycobacteriales</taxon>
        <taxon>Nocardiaceae</taxon>
        <taxon>Nocardia</taxon>
    </lineage>
</organism>
<keyword evidence="5" id="KW-1185">Reference proteome</keyword>
<sequence length="253" mass="26267">MRGVNVIVTGASGGIGGATAELFASKGATVYLTDLDDAAGERRAHELGPTAHYRRLDVTAESDWQAVTSDMDRAGHPLHVLVNSAGAAMKAPLTQTTLQQFRRMIDLNLVGTFLGLQAAAAAMVTGGAVINISSLRGVLATAELGAYGASKFGVRALSKVAALELADRGIRVNTVCPGSIDTEITAIPDFAADDVEAYVRSIPMQRRGSPMEVAKAILFLAGDDSSYVTGIDLLVDGGIAAGVRTPKKQTQKA</sequence>
<dbReference type="SUPFAM" id="SSF51735">
    <property type="entry name" value="NAD(P)-binding Rossmann-fold domains"/>
    <property type="match status" value="1"/>
</dbReference>
<evidence type="ECO:0000313" key="5">
    <source>
        <dbReference type="Proteomes" id="UP001432062"/>
    </source>
</evidence>